<feature type="transmembrane region" description="Helical" evidence="2">
    <location>
        <begin position="1331"/>
        <end position="1353"/>
    </location>
</feature>
<dbReference type="Proteomes" id="UP001274830">
    <property type="component" value="Unassembled WGS sequence"/>
</dbReference>
<feature type="transmembrane region" description="Helical" evidence="2">
    <location>
        <begin position="1232"/>
        <end position="1250"/>
    </location>
</feature>
<dbReference type="PANTHER" id="PTHR38121">
    <property type="entry name" value="GH16 DOMAIN-CONTAINING PROTEIN"/>
    <property type="match status" value="1"/>
</dbReference>
<feature type="region of interest" description="Disordered" evidence="1">
    <location>
        <begin position="1"/>
        <end position="32"/>
    </location>
</feature>
<gene>
    <name evidence="4" type="ORF">LTR78_006442</name>
</gene>
<feature type="region of interest" description="Disordered" evidence="1">
    <location>
        <begin position="852"/>
        <end position="910"/>
    </location>
</feature>
<feature type="compositionally biased region" description="Polar residues" evidence="1">
    <location>
        <begin position="871"/>
        <end position="883"/>
    </location>
</feature>
<dbReference type="SUPFAM" id="SSF49899">
    <property type="entry name" value="Concanavalin A-like lectins/glucanases"/>
    <property type="match status" value="1"/>
</dbReference>
<comment type="caution">
    <text evidence="4">The sequence shown here is derived from an EMBL/GenBank/DDBJ whole genome shotgun (WGS) entry which is preliminary data.</text>
</comment>
<keyword evidence="2" id="KW-0472">Membrane</keyword>
<feature type="transmembrane region" description="Helical" evidence="2">
    <location>
        <begin position="996"/>
        <end position="1015"/>
    </location>
</feature>
<name>A0AAE1BZV9_9PEZI</name>
<feature type="region of interest" description="Disordered" evidence="1">
    <location>
        <begin position="789"/>
        <end position="817"/>
    </location>
</feature>
<dbReference type="EMBL" id="JAUTXT010000024">
    <property type="protein sequence ID" value="KAK3673538.1"/>
    <property type="molecule type" value="Genomic_DNA"/>
</dbReference>
<feature type="compositionally biased region" description="Low complexity" evidence="1">
    <location>
        <begin position="884"/>
        <end position="897"/>
    </location>
</feature>
<keyword evidence="2" id="KW-0812">Transmembrane</keyword>
<feature type="transmembrane region" description="Helical" evidence="2">
    <location>
        <begin position="421"/>
        <end position="439"/>
    </location>
</feature>
<feature type="transmembrane region" description="Helical" evidence="2">
    <location>
        <begin position="1359"/>
        <end position="1381"/>
    </location>
</feature>
<dbReference type="InterPro" id="IPR000757">
    <property type="entry name" value="Beta-glucanase-like"/>
</dbReference>
<keyword evidence="2" id="KW-1133">Transmembrane helix</keyword>
<dbReference type="InterPro" id="IPR013320">
    <property type="entry name" value="ConA-like_dom_sf"/>
</dbReference>
<feature type="domain" description="GH16" evidence="3">
    <location>
        <begin position="447"/>
        <end position="707"/>
    </location>
</feature>
<feature type="transmembrane region" description="Helical" evidence="2">
    <location>
        <begin position="1190"/>
        <end position="1212"/>
    </location>
</feature>
<dbReference type="Gene3D" id="2.60.120.200">
    <property type="match status" value="1"/>
</dbReference>
<feature type="transmembrane region" description="Helical" evidence="2">
    <location>
        <begin position="1078"/>
        <end position="1099"/>
    </location>
</feature>
<feature type="transmembrane region" description="Helical" evidence="2">
    <location>
        <begin position="1157"/>
        <end position="1178"/>
    </location>
</feature>
<feature type="transmembrane region" description="Helical" evidence="2">
    <location>
        <begin position="759"/>
        <end position="779"/>
    </location>
</feature>
<feature type="transmembrane region" description="Helical" evidence="2">
    <location>
        <begin position="72"/>
        <end position="94"/>
    </location>
</feature>
<keyword evidence="5" id="KW-1185">Reference proteome</keyword>
<dbReference type="CDD" id="cd00413">
    <property type="entry name" value="Glyco_hydrolase_16"/>
    <property type="match status" value="1"/>
</dbReference>
<accession>A0AAE1BZV9</accession>
<feature type="transmembrane region" description="Helical" evidence="2">
    <location>
        <begin position="43"/>
        <end position="66"/>
    </location>
</feature>
<dbReference type="PANTHER" id="PTHR38121:SF2">
    <property type="entry name" value="ACYLTRANSFERASE 3 DOMAIN-CONTAINING PROTEIN"/>
    <property type="match status" value="1"/>
</dbReference>
<evidence type="ECO:0000313" key="5">
    <source>
        <dbReference type="Proteomes" id="UP001274830"/>
    </source>
</evidence>
<proteinExistence type="predicted"/>
<sequence length="1459" mass="162794">MADPHEKYDKSGSSVASLSDDSDDTRTHPQAQKHDRRGLSGWLLSWTATFLFVSYLVFSVSLYTLFDDKARLIFWFLYLTIATLTAGITALEAYDGLTTLRDARKSFAKLESDTSKPEQDDASLPTVHIIFDIDYEQESCDYEYLSSISAQVNYPVEKLKITVLQSARDHEAGLSAGYFDEQSPNLRFLRLPATAIDSLSSRLLYCLSLESHVAHSTITAVFGNLDRLHPNAIRSAVSRFVQNGKVSVVQGRSIMVPQSSSASLVALEQDMTEGLLKPGQGVSWSQTMPRETNTFWLTETLRAASSSTALVSCDGMDLAHVAINKGDMVLYDGSVISYRPCPPTSRSYLRRKRNRGQSEGGASKWSIKKRLHILYTLPGTRIVYHAILQYFCLVFAMLITTTPHSAADLADLIYFRDPVCHWFIILGLICMFATSAMAFSARSDFVVPWWTAPVALVLYPVQVALAAVYFNETGSIPQDVFSVDTFEHTSEKGWNIYYREGATAENLEFVESEGDWSFEGPSWLNMNVSAATPQHLVNGAQLQTVRQDIQYGTFRTLARGPDAWAGGSVFTMKLEYNETSSAELGLLNQDISDPDASMSTSVGDQLSLPFSTLNYTMLNSSYGVWAWNFQEWRIDWNSDVINWLVNAQSSYPLLNTTLTSDASLVDVPTALYLKHWSNGNSTYMQGPPQNTSAASIGWVRMFFNSSYGPPTQFTSAACDSTQFCSVDDMTLRVTTPYSQQATVRWSEDTPHGRKHATTAGIAICGIALAFSAALVLHALSQKWRSNKHAERAGGSAALPKAKLADGSTGSNDKTPQAWTTQRDYEMSDMKSVNHDRFSSATLSDPKAQPAFLVQHDRSSSRKPLLPYEDSTAANSTTAITPGNSRSQRQSTYSQSDSNRNDLNILPAPPRRAETFNSERTLVSPLSPETQNAWAWPATAVDRPEASTTDIPAQLNKNDVKATAAIVPEGSVAAANPGAKLAPVPVGLPQARTRVDYLAGLVAVCSILVSLEHWVLTYTPSVVMEYLDSHYASEYWARRTIEPFFFNDIWVGLFFTTSTRFLCSGYLRTGNLRTIAEKIVCRVPRLMIPITAVIVLQYFLMDLGATKYLEYIPSITWSTWPQTVVYPNFGWFMNETLQLFYLIPNAAPNITGHYGTGVLWTIPVQLQNSWLVLLGVVIVREIKTPWKRFGYYAFCIANHWYAMSWGSYFWFGLMLADLDITYKYRKYIHARSWLHYPLLNLAIFLVLLSLANDLFSIWTGWTFSTNERGIHPEPLTGLPIGQTALAGYPDYTEPKLHGLVFAVCLQYVVELSTWTQAVLSTKAFLWLFPHVFTIYLIHGLVHWSIGSLVCVYFASVHLPYWLNMLLTCIICYVTLFAVLPIITPVMEMLGKEVTRSIWVAASEEPPKDVGMCWPLSIDEVRDMVYRRDDEGGGNGSAGKRKVMERTGAGLELRNEPRLAA</sequence>
<feature type="transmembrane region" description="Helical" evidence="2">
    <location>
        <begin position="446"/>
        <end position="470"/>
    </location>
</feature>
<dbReference type="GO" id="GO:0005975">
    <property type="term" value="P:carbohydrate metabolic process"/>
    <property type="evidence" value="ECO:0007669"/>
    <property type="project" value="InterPro"/>
</dbReference>
<dbReference type="GO" id="GO:0004553">
    <property type="term" value="F:hydrolase activity, hydrolyzing O-glycosyl compounds"/>
    <property type="evidence" value="ECO:0007669"/>
    <property type="project" value="InterPro"/>
</dbReference>
<feature type="transmembrane region" description="Helical" evidence="2">
    <location>
        <begin position="382"/>
        <end position="401"/>
    </location>
</feature>
<feature type="transmembrane region" description="Helical" evidence="2">
    <location>
        <begin position="1048"/>
        <end position="1066"/>
    </location>
</feature>
<evidence type="ECO:0000256" key="2">
    <source>
        <dbReference type="SAM" id="Phobius"/>
    </source>
</evidence>
<evidence type="ECO:0000313" key="4">
    <source>
        <dbReference type="EMBL" id="KAK3673538.1"/>
    </source>
</evidence>
<organism evidence="4 5">
    <name type="scientific">Recurvomyces mirabilis</name>
    <dbReference type="NCBI Taxonomy" id="574656"/>
    <lineage>
        <taxon>Eukaryota</taxon>
        <taxon>Fungi</taxon>
        <taxon>Dikarya</taxon>
        <taxon>Ascomycota</taxon>
        <taxon>Pezizomycotina</taxon>
        <taxon>Dothideomycetes</taxon>
        <taxon>Dothideomycetidae</taxon>
        <taxon>Mycosphaerellales</taxon>
        <taxon>Teratosphaeriaceae</taxon>
        <taxon>Recurvomyces</taxon>
    </lineage>
</organism>
<reference evidence="4" key="1">
    <citation type="submission" date="2023-07" db="EMBL/GenBank/DDBJ databases">
        <title>Black Yeasts Isolated from many extreme environments.</title>
        <authorList>
            <person name="Coleine C."/>
            <person name="Stajich J.E."/>
            <person name="Selbmann L."/>
        </authorList>
    </citation>
    <scope>NUCLEOTIDE SEQUENCE</scope>
    <source>
        <strain evidence="4">CCFEE 5485</strain>
    </source>
</reference>
<feature type="compositionally biased region" description="Basic and acidic residues" evidence="1">
    <location>
        <begin position="1"/>
        <end position="10"/>
    </location>
</feature>
<dbReference type="PROSITE" id="PS51762">
    <property type="entry name" value="GH16_2"/>
    <property type="match status" value="1"/>
</dbReference>
<feature type="compositionally biased region" description="Polar residues" evidence="1">
    <location>
        <begin position="807"/>
        <end position="817"/>
    </location>
</feature>
<evidence type="ECO:0000256" key="1">
    <source>
        <dbReference type="SAM" id="MobiDB-lite"/>
    </source>
</evidence>
<protein>
    <recommendedName>
        <fullName evidence="3">GH16 domain-containing protein</fullName>
    </recommendedName>
</protein>
<evidence type="ECO:0000259" key="3">
    <source>
        <dbReference type="PROSITE" id="PS51762"/>
    </source>
</evidence>
<feature type="region of interest" description="Disordered" evidence="1">
    <location>
        <begin position="1427"/>
        <end position="1459"/>
    </location>
</feature>